<evidence type="ECO:0000313" key="10">
    <source>
        <dbReference type="Proteomes" id="UP000664480"/>
    </source>
</evidence>
<dbReference type="InterPro" id="IPR005467">
    <property type="entry name" value="His_kinase_dom"/>
</dbReference>
<dbReference type="PROSITE" id="PS50112">
    <property type="entry name" value="PAS"/>
    <property type="match status" value="1"/>
</dbReference>
<dbReference type="InterPro" id="IPR036890">
    <property type="entry name" value="HATPase_C_sf"/>
</dbReference>
<dbReference type="InterPro" id="IPR000700">
    <property type="entry name" value="PAS-assoc_C"/>
</dbReference>
<dbReference type="PROSITE" id="PS50113">
    <property type="entry name" value="PAC"/>
    <property type="match status" value="1"/>
</dbReference>
<evidence type="ECO:0000256" key="2">
    <source>
        <dbReference type="ARBA" id="ARBA00012438"/>
    </source>
</evidence>
<dbReference type="InterPro" id="IPR013655">
    <property type="entry name" value="PAS_fold_3"/>
</dbReference>
<feature type="domain" description="PAS" evidence="7">
    <location>
        <begin position="77"/>
        <end position="137"/>
    </location>
</feature>
<dbReference type="InterPro" id="IPR003661">
    <property type="entry name" value="HisK_dim/P_dom"/>
</dbReference>
<dbReference type="RefSeq" id="WP_206588358.1">
    <property type="nucleotide sequence ID" value="NZ_JAFKCU010000006.1"/>
</dbReference>
<evidence type="ECO:0000313" key="9">
    <source>
        <dbReference type="EMBL" id="MBN7817698.1"/>
    </source>
</evidence>
<dbReference type="Gene3D" id="3.30.450.20">
    <property type="entry name" value="PAS domain"/>
    <property type="match status" value="2"/>
</dbReference>
<evidence type="ECO:0000256" key="5">
    <source>
        <dbReference type="ARBA" id="ARBA00022777"/>
    </source>
</evidence>
<reference evidence="9 10" key="1">
    <citation type="submission" date="2021-03" db="EMBL/GenBank/DDBJ databases">
        <title>novel species isolated from a fishpond in China.</title>
        <authorList>
            <person name="Lu H."/>
            <person name="Cai Z."/>
        </authorList>
    </citation>
    <scope>NUCLEOTIDE SEQUENCE [LARGE SCALE GENOMIC DNA]</scope>
    <source>
        <strain evidence="9 10">YJ13C</strain>
    </source>
</reference>
<dbReference type="SUPFAM" id="SSF55874">
    <property type="entry name" value="ATPase domain of HSP90 chaperone/DNA topoisomerase II/histidine kinase"/>
    <property type="match status" value="1"/>
</dbReference>
<evidence type="ECO:0000259" key="6">
    <source>
        <dbReference type="PROSITE" id="PS50109"/>
    </source>
</evidence>
<dbReference type="Pfam" id="PF13426">
    <property type="entry name" value="PAS_9"/>
    <property type="match status" value="1"/>
</dbReference>
<dbReference type="Proteomes" id="UP000664480">
    <property type="component" value="Unassembled WGS sequence"/>
</dbReference>
<organism evidence="9 10">
    <name type="scientific">Algoriphagus pacificus</name>
    <dbReference type="NCBI Taxonomy" id="2811234"/>
    <lineage>
        <taxon>Bacteria</taxon>
        <taxon>Pseudomonadati</taxon>
        <taxon>Bacteroidota</taxon>
        <taxon>Cytophagia</taxon>
        <taxon>Cytophagales</taxon>
        <taxon>Cyclobacteriaceae</taxon>
        <taxon>Algoriphagus</taxon>
    </lineage>
</organism>
<dbReference type="PROSITE" id="PS50109">
    <property type="entry name" value="HIS_KIN"/>
    <property type="match status" value="1"/>
</dbReference>
<accession>A0ABS3CKS2</accession>
<dbReference type="Gene3D" id="1.10.287.130">
    <property type="match status" value="1"/>
</dbReference>
<feature type="domain" description="PAC" evidence="8">
    <location>
        <begin position="140"/>
        <end position="191"/>
    </location>
</feature>
<dbReference type="CDD" id="cd00130">
    <property type="entry name" value="PAS"/>
    <property type="match status" value="1"/>
</dbReference>
<keyword evidence="3" id="KW-0597">Phosphoprotein</keyword>
<keyword evidence="10" id="KW-1185">Reference proteome</keyword>
<dbReference type="CDD" id="cd00082">
    <property type="entry name" value="HisKA"/>
    <property type="match status" value="1"/>
</dbReference>
<feature type="domain" description="Histidine kinase" evidence="6">
    <location>
        <begin position="337"/>
        <end position="548"/>
    </location>
</feature>
<keyword evidence="5" id="KW-0418">Kinase</keyword>
<dbReference type="InterPro" id="IPR000014">
    <property type="entry name" value="PAS"/>
</dbReference>
<dbReference type="NCBIfam" id="TIGR00229">
    <property type="entry name" value="sensory_box"/>
    <property type="match status" value="1"/>
</dbReference>
<evidence type="ECO:0000259" key="8">
    <source>
        <dbReference type="PROSITE" id="PS50113"/>
    </source>
</evidence>
<name>A0ABS3CKS2_9BACT</name>
<dbReference type="SMART" id="SM00388">
    <property type="entry name" value="HisKA"/>
    <property type="match status" value="1"/>
</dbReference>
<proteinExistence type="predicted"/>
<evidence type="ECO:0000256" key="1">
    <source>
        <dbReference type="ARBA" id="ARBA00000085"/>
    </source>
</evidence>
<dbReference type="Pfam" id="PF02518">
    <property type="entry name" value="HATPase_c"/>
    <property type="match status" value="1"/>
</dbReference>
<comment type="catalytic activity">
    <reaction evidence="1">
        <text>ATP + protein L-histidine = ADP + protein N-phospho-L-histidine.</text>
        <dbReference type="EC" id="2.7.13.3"/>
    </reaction>
</comment>
<comment type="caution">
    <text evidence="9">The sequence shown here is derived from an EMBL/GenBank/DDBJ whole genome shotgun (WGS) entry which is preliminary data.</text>
</comment>
<evidence type="ECO:0000256" key="4">
    <source>
        <dbReference type="ARBA" id="ARBA00022679"/>
    </source>
</evidence>
<dbReference type="Pfam" id="PF00512">
    <property type="entry name" value="HisKA"/>
    <property type="match status" value="1"/>
</dbReference>
<dbReference type="InterPro" id="IPR004358">
    <property type="entry name" value="Sig_transdc_His_kin-like_C"/>
</dbReference>
<dbReference type="InterPro" id="IPR036097">
    <property type="entry name" value="HisK_dim/P_sf"/>
</dbReference>
<dbReference type="InterPro" id="IPR052162">
    <property type="entry name" value="Sensor_kinase/Photoreceptor"/>
</dbReference>
<dbReference type="SUPFAM" id="SSF55785">
    <property type="entry name" value="PYP-like sensor domain (PAS domain)"/>
    <property type="match status" value="2"/>
</dbReference>
<dbReference type="EMBL" id="JAFKCU010000006">
    <property type="protein sequence ID" value="MBN7817698.1"/>
    <property type="molecule type" value="Genomic_DNA"/>
</dbReference>
<dbReference type="EC" id="2.7.13.3" evidence="2"/>
<keyword evidence="4" id="KW-0808">Transferase</keyword>
<dbReference type="InterPro" id="IPR035965">
    <property type="entry name" value="PAS-like_dom_sf"/>
</dbReference>
<dbReference type="PRINTS" id="PR00344">
    <property type="entry name" value="BCTRLSENSOR"/>
</dbReference>
<dbReference type="SUPFAM" id="SSF47384">
    <property type="entry name" value="Homodimeric domain of signal transducing histidine kinase"/>
    <property type="match status" value="1"/>
</dbReference>
<dbReference type="SMART" id="SM00387">
    <property type="entry name" value="HATPase_c"/>
    <property type="match status" value="1"/>
</dbReference>
<dbReference type="Gene3D" id="2.10.70.100">
    <property type="match status" value="1"/>
</dbReference>
<sequence>MKQLYHFGSQREDDESTKDHDFYMIGAGLNSFDRTAYQHRKLIKTPERPNREEIVAMKESERMAALQNMAQTGSWELAYDLDGEYIDDSLQWSNQVYRIYGYEPNEIKPSSKVFFKLVHPEDLDEVVGAMAESLVLKKSFSLGHRIISKSGAVKYVQQRGEFIFDKGKVISLIGITQDLTEKKIQLLELQSSQSKLKNILENSETAYILISEECKIISFNQRADQFSRLLFDLELSYDSLLYEMIGSFGKKNTKVALEWVLNTKNSIKHEVKFDLKNCEEIWMKIKVSPVFNKNEEILGLTIAIDDVTVEKQWMIEKEAMNRRLLQRNKSLEQFAYIISHNLRAPLANILGLSQLISELSPQDEIFKSTLDGLQQSSCNLDQVVSDLNTILKMRDNNEGETVIDLRQIVEEAFRSFNLSSTQTSIEIELQFDQAQKVRGIKAYLLSIFINLIGNSIKYSRTGVSPKISIKSSINKGSVFLEFQDNGIGIDLKQHGENVFKLYKRFHTHVEGRGMGLYMVYSQVLALGGEIKVDSIVDEGTCFTIQLPE</sequence>
<dbReference type="Gene3D" id="3.30.565.10">
    <property type="entry name" value="Histidine kinase-like ATPase, C-terminal domain"/>
    <property type="match status" value="1"/>
</dbReference>
<evidence type="ECO:0000259" key="7">
    <source>
        <dbReference type="PROSITE" id="PS50112"/>
    </source>
</evidence>
<dbReference type="PANTHER" id="PTHR43304:SF1">
    <property type="entry name" value="PAC DOMAIN-CONTAINING PROTEIN"/>
    <property type="match status" value="1"/>
</dbReference>
<dbReference type="PANTHER" id="PTHR43304">
    <property type="entry name" value="PHYTOCHROME-LIKE PROTEIN CPH1"/>
    <property type="match status" value="1"/>
</dbReference>
<dbReference type="Pfam" id="PF08447">
    <property type="entry name" value="PAS_3"/>
    <property type="match status" value="1"/>
</dbReference>
<dbReference type="InterPro" id="IPR003594">
    <property type="entry name" value="HATPase_dom"/>
</dbReference>
<protein>
    <recommendedName>
        <fullName evidence="2">histidine kinase</fullName>
        <ecNumber evidence="2">2.7.13.3</ecNumber>
    </recommendedName>
</protein>
<evidence type="ECO:0000256" key="3">
    <source>
        <dbReference type="ARBA" id="ARBA00022553"/>
    </source>
</evidence>
<gene>
    <name evidence="9" type="ORF">J0A69_19805</name>
</gene>